<sequence length="713" mass="78412">MENTELFLNQLEAYSSSVDCSPRVSFSYNFSPRPRIASPVRSLAMYDSEFEFSSVMGADRGFKWSMMSAEDLFCDGKFPFFDGGSEVSHWSEKHPPLEDGASGATVQGGQSELGAFKSNLPTSDGELGQIVMSPGKRNQAGALYHLAKSEELIVSSKPLDPTATTGSEGMASLPVLKTREKPCTFKSPANKEKLTNSLHKTKAAPSAGEAERLFPQNPDERMTRGEEPLPLKKPTDGSLKGKGKRLAVQKLELRSNGDNREVTIGKEDLVPADNLDHESHFFEIRFTAHSEKLVRAQERPDRRSMLTEAIMRGESKVSTRTCLKPTSSVPTAKSEDSRVAVQWREEIRRSRKTNEKDNALQSRKFDRNPRPPSMPSAAGRMSASMTSIAVEGFSRLANRSCVSLDSSQCSSPTRSFSVPATLPTSPTASGSSSEFFSWSTTSKYRDKIKIFFKTKFKIASNKAGFDASNISSNRFSFLPNSFIPIFKTKEGSTKTSNSTSTLLQQPKGKDDPRSKDMKTIATSQAQICALLHDLDDCTNLKGCDTRLATKWDSIAASQSVPSLACEAKAATADRVHVISTIRARESQSEMRDINTLPSETLVLGDDKQLCTDTGGAYPNHSKKNDLYIQIPGKQCKPKYFEEDRGRNMMPVNSRGNLVRLDSLERPIPCAAGVRVTPVLNIPSWITPSLKKGKSCSRHKILSLNGFFPESTAK</sequence>
<feature type="region of interest" description="Disordered" evidence="1">
    <location>
        <begin position="317"/>
        <end position="381"/>
    </location>
</feature>
<gene>
    <name evidence="2" type="ORF">KP509_10G017600</name>
</gene>
<feature type="compositionally biased region" description="Basic and acidic residues" evidence="1">
    <location>
        <begin position="333"/>
        <end position="369"/>
    </location>
</feature>
<name>A0A8T2TT67_CERRI</name>
<dbReference type="Proteomes" id="UP000825935">
    <property type="component" value="Chromosome 10"/>
</dbReference>
<reference evidence="2" key="1">
    <citation type="submission" date="2021-08" db="EMBL/GenBank/DDBJ databases">
        <title>WGS assembly of Ceratopteris richardii.</title>
        <authorList>
            <person name="Marchant D.B."/>
            <person name="Chen G."/>
            <person name="Jenkins J."/>
            <person name="Shu S."/>
            <person name="Leebens-Mack J."/>
            <person name="Grimwood J."/>
            <person name="Schmutz J."/>
            <person name="Soltis P."/>
            <person name="Soltis D."/>
            <person name="Chen Z.-H."/>
        </authorList>
    </citation>
    <scope>NUCLEOTIDE SEQUENCE</scope>
    <source>
        <strain evidence="2">Whitten #5841</strain>
        <tissue evidence="2">Leaf</tissue>
    </source>
</reference>
<feature type="compositionally biased region" description="Basic and acidic residues" evidence="1">
    <location>
        <begin position="218"/>
        <end position="235"/>
    </location>
</feature>
<feature type="compositionally biased region" description="Basic and acidic residues" evidence="1">
    <location>
        <begin position="507"/>
        <end position="516"/>
    </location>
</feature>
<evidence type="ECO:0000256" key="1">
    <source>
        <dbReference type="SAM" id="MobiDB-lite"/>
    </source>
</evidence>
<evidence type="ECO:0000313" key="3">
    <source>
        <dbReference type="Proteomes" id="UP000825935"/>
    </source>
</evidence>
<dbReference type="AlphaFoldDB" id="A0A8T2TT67"/>
<feature type="region of interest" description="Disordered" evidence="1">
    <location>
        <begin position="490"/>
        <end position="516"/>
    </location>
</feature>
<proteinExistence type="predicted"/>
<accession>A0A8T2TT67</accession>
<protein>
    <submittedName>
        <fullName evidence="2">Uncharacterized protein</fullName>
    </submittedName>
</protein>
<organism evidence="2 3">
    <name type="scientific">Ceratopteris richardii</name>
    <name type="common">Triangle waterfern</name>
    <dbReference type="NCBI Taxonomy" id="49495"/>
    <lineage>
        <taxon>Eukaryota</taxon>
        <taxon>Viridiplantae</taxon>
        <taxon>Streptophyta</taxon>
        <taxon>Embryophyta</taxon>
        <taxon>Tracheophyta</taxon>
        <taxon>Polypodiopsida</taxon>
        <taxon>Polypodiidae</taxon>
        <taxon>Polypodiales</taxon>
        <taxon>Pteridineae</taxon>
        <taxon>Pteridaceae</taxon>
        <taxon>Parkerioideae</taxon>
        <taxon>Ceratopteris</taxon>
    </lineage>
</organism>
<feature type="region of interest" description="Disordered" evidence="1">
    <location>
        <begin position="186"/>
        <end position="243"/>
    </location>
</feature>
<feature type="compositionally biased region" description="Polar residues" evidence="1">
    <location>
        <begin position="318"/>
        <end position="331"/>
    </location>
</feature>
<evidence type="ECO:0000313" key="2">
    <source>
        <dbReference type="EMBL" id="KAH7426811.1"/>
    </source>
</evidence>
<feature type="region of interest" description="Disordered" evidence="1">
    <location>
        <begin position="89"/>
        <end position="109"/>
    </location>
</feature>
<dbReference type="EMBL" id="CM035415">
    <property type="protein sequence ID" value="KAH7426811.1"/>
    <property type="molecule type" value="Genomic_DNA"/>
</dbReference>
<comment type="caution">
    <text evidence="2">The sequence shown here is derived from an EMBL/GenBank/DDBJ whole genome shotgun (WGS) entry which is preliminary data.</text>
</comment>
<keyword evidence="3" id="KW-1185">Reference proteome</keyword>